<evidence type="ECO:0000256" key="2">
    <source>
        <dbReference type="ARBA" id="ARBA00022448"/>
    </source>
</evidence>
<dbReference type="InterPro" id="IPR003439">
    <property type="entry name" value="ABC_transporter-like_ATP-bd"/>
</dbReference>
<dbReference type="GO" id="GO:0005324">
    <property type="term" value="F:long-chain fatty acid transmembrane transporter activity"/>
    <property type="evidence" value="ECO:0007669"/>
    <property type="project" value="TreeGrafter"/>
</dbReference>
<evidence type="ECO:0000313" key="10">
    <source>
        <dbReference type="Proteomes" id="UP000275846"/>
    </source>
</evidence>
<evidence type="ECO:0000256" key="7">
    <source>
        <dbReference type="ARBA" id="ARBA00023136"/>
    </source>
</evidence>
<dbReference type="InterPro" id="IPR003593">
    <property type="entry name" value="AAA+_ATPase"/>
</dbReference>
<dbReference type="GO" id="GO:0007031">
    <property type="term" value="P:peroxisome organization"/>
    <property type="evidence" value="ECO:0007669"/>
    <property type="project" value="TreeGrafter"/>
</dbReference>
<dbReference type="EMBL" id="UYSU01033866">
    <property type="protein sequence ID" value="VDL93207.1"/>
    <property type="molecule type" value="Genomic_DNA"/>
</dbReference>
<keyword evidence="2" id="KW-0813">Transport</keyword>
<dbReference type="GO" id="GO:0006635">
    <property type="term" value="P:fatty acid beta-oxidation"/>
    <property type="evidence" value="ECO:0007669"/>
    <property type="project" value="TreeGrafter"/>
</dbReference>
<dbReference type="SUPFAM" id="SSF52540">
    <property type="entry name" value="P-loop containing nucleoside triphosphate hydrolases"/>
    <property type="match status" value="1"/>
</dbReference>
<dbReference type="WBParaSite" id="SSLN_0000703601-mRNA-1">
    <property type="protein sequence ID" value="SSLN_0000703601-mRNA-1"/>
    <property type="gene ID" value="SSLN_0000703601"/>
</dbReference>
<dbReference type="InterPro" id="IPR050835">
    <property type="entry name" value="ABC_transporter_sub-D"/>
</dbReference>
<dbReference type="GO" id="GO:0016887">
    <property type="term" value="F:ATP hydrolysis activity"/>
    <property type="evidence" value="ECO:0007669"/>
    <property type="project" value="InterPro"/>
</dbReference>
<dbReference type="Gene3D" id="3.40.50.300">
    <property type="entry name" value="P-loop containing nucleotide triphosphate hydrolases"/>
    <property type="match status" value="2"/>
</dbReference>
<dbReference type="GO" id="GO:0042760">
    <property type="term" value="P:very long-chain fatty acid catabolic process"/>
    <property type="evidence" value="ECO:0007669"/>
    <property type="project" value="TreeGrafter"/>
</dbReference>
<evidence type="ECO:0000256" key="3">
    <source>
        <dbReference type="ARBA" id="ARBA00022692"/>
    </source>
</evidence>
<evidence type="ECO:0000256" key="4">
    <source>
        <dbReference type="ARBA" id="ARBA00022741"/>
    </source>
</evidence>
<evidence type="ECO:0000256" key="6">
    <source>
        <dbReference type="ARBA" id="ARBA00022989"/>
    </source>
</evidence>
<evidence type="ECO:0000259" key="8">
    <source>
        <dbReference type="PROSITE" id="PS50893"/>
    </source>
</evidence>
<keyword evidence="3" id="KW-0812">Transmembrane</keyword>
<evidence type="ECO:0000313" key="11">
    <source>
        <dbReference type="WBParaSite" id="SSLN_0000703601-mRNA-1"/>
    </source>
</evidence>
<keyword evidence="5" id="KW-0067">ATP-binding</keyword>
<dbReference type="STRING" id="70667.A0A183SRH4"/>
<dbReference type="GO" id="GO:0015910">
    <property type="term" value="P:long-chain fatty acid import into peroxisome"/>
    <property type="evidence" value="ECO:0007669"/>
    <property type="project" value="TreeGrafter"/>
</dbReference>
<dbReference type="GO" id="GO:0005524">
    <property type="term" value="F:ATP binding"/>
    <property type="evidence" value="ECO:0007669"/>
    <property type="project" value="UniProtKB-KW"/>
</dbReference>
<sequence>MLELWSQKSTVSLCLSNCWNCILVDLSFSVRAGESLLITGPSGIGKTSLLRVLAGLWPTSSPQTSVDGLGEDTKIAYMPQRPYLPPVLPDILEYLLPEPLILMEDLDERSTLSPGEQQRLALARLCYQQPPLVVLDEATSQLSEMDEISAYQSIANRKITMISVGHRGSLRRFHQHELQLGGQLGEWHLTQIE</sequence>
<dbReference type="GO" id="GO:0005778">
    <property type="term" value="C:peroxisomal membrane"/>
    <property type="evidence" value="ECO:0007669"/>
    <property type="project" value="TreeGrafter"/>
</dbReference>
<reference evidence="11" key="1">
    <citation type="submission" date="2016-06" db="UniProtKB">
        <authorList>
            <consortium name="WormBaseParasite"/>
        </authorList>
    </citation>
    <scope>IDENTIFICATION</scope>
</reference>
<comment type="similarity">
    <text evidence="1">Belongs to the ABC transporter superfamily. ABCD family. Peroxisomal fatty acyl CoA transporter (TC 3.A.1.203) subfamily.</text>
</comment>
<dbReference type="GO" id="GO:0042626">
    <property type="term" value="F:ATPase-coupled transmembrane transporter activity"/>
    <property type="evidence" value="ECO:0007669"/>
    <property type="project" value="TreeGrafter"/>
</dbReference>
<accession>A0A183SRH4</accession>
<evidence type="ECO:0000313" key="9">
    <source>
        <dbReference type="EMBL" id="VDL93207.1"/>
    </source>
</evidence>
<dbReference type="PANTHER" id="PTHR11384">
    <property type="entry name" value="ATP-BINDING CASSETTE, SUB-FAMILY D MEMBER"/>
    <property type="match status" value="1"/>
</dbReference>
<dbReference type="Proteomes" id="UP000275846">
    <property type="component" value="Unassembled WGS sequence"/>
</dbReference>
<evidence type="ECO:0000256" key="1">
    <source>
        <dbReference type="ARBA" id="ARBA00008575"/>
    </source>
</evidence>
<keyword evidence="4" id="KW-0547">Nucleotide-binding</keyword>
<gene>
    <name evidence="9" type="ORF">SSLN_LOCUS6822</name>
</gene>
<keyword evidence="10" id="KW-1185">Reference proteome</keyword>
<protein>
    <submittedName>
        <fullName evidence="11">ABC transporter domain-containing protein</fullName>
    </submittedName>
</protein>
<keyword evidence="7" id="KW-0472">Membrane</keyword>
<dbReference type="SMART" id="SM00382">
    <property type="entry name" value="AAA"/>
    <property type="match status" value="1"/>
</dbReference>
<evidence type="ECO:0000256" key="5">
    <source>
        <dbReference type="ARBA" id="ARBA00022840"/>
    </source>
</evidence>
<dbReference type="PANTHER" id="PTHR11384:SF59">
    <property type="entry name" value="LYSOSOMAL COBALAMIN TRANSPORTER ABCD4"/>
    <property type="match status" value="1"/>
</dbReference>
<dbReference type="AlphaFoldDB" id="A0A183SRH4"/>
<reference evidence="9 10" key="2">
    <citation type="submission" date="2018-11" db="EMBL/GenBank/DDBJ databases">
        <authorList>
            <consortium name="Pathogen Informatics"/>
        </authorList>
    </citation>
    <scope>NUCLEOTIDE SEQUENCE [LARGE SCALE GENOMIC DNA]</scope>
    <source>
        <strain evidence="9 10">NST_G2</strain>
    </source>
</reference>
<organism evidence="11">
    <name type="scientific">Schistocephalus solidus</name>
    <name type="common">Tapeworm</name>
    <dbReference type="NCBI Taxonomy" id="70667"/>
    <lineage>
        <taxon>Eukaryota</taxon>
        <taxon>Metazoa</taxon>
        <taxon>Spiralia</taxon>
        <taxon>Lophotrochozoa</taxon>
        <taxon>Platyhelminthes</taxon>
        <taxon>Cestoda</taxon>
        <taxon>Eucestoda</taxon>
        <taxon>Diphyllobothriidea</taxon>
        <taxon>Diphyllobothriidae</taxon>
        <taxon>Schistocephalus</taxon>
    </lineage>
</organism>
<proteinExistence type="inferred from homology"/>
<name>A0A183SRH4_SCHSO</name>
<feature type="domain" description="ABC transporter" evidence="8">
    <location>
        <begin position="8"/>
        <end position="192"/>
    </location>
</feature>
<dbReference type="InterPro" id="IPR027417">
    <property type="entry name" value="P-loop_NTPase"/>
</dbReference>
<dbReference type="PROSITE" id="PS50893">
    <property type="entry name" value="ABC_TRANSPORTER_2"/>
    <property type="match status" value="1"/>
</dbReference>
<keyword evidence="6" id="KW-1133">Transmembrane helix</keyword>
<dbReference type="OrthoDB" id="422637at2759"/>
<dbReference type="Pfam" id="PF00005">
    <property type="entry name" value="ABC_tran"/>
    <property type="match status" value="2"/>
</dbReference>